<feature type="signal peptide" evidence="1">
    <location>
        <begin position="1"/>
        <end position="21"/>
    </location>
</feature>
<organism evidence="2 3">
    <name type="scientific">Pycnococcus provasolii</name>
    <dbReference type="NCBI Taxonomy" id="41880"/>
    <lineage>
        <taxon>Eukaryota</taxon>
        <taxon>Viridiplantae</taxon>
        <taxon>Chlorophyta</taxon>
        <taxon>Pseudoscourfieldiophyceae</taxon>
        <taxon>Pseudoscourfieldiales</taxon>
        <taxon>Pycnococcaceae</taxon>
        <taxon>Pycnococcus</taxon>
    </lineage>
</organism>
<reference evidence="2" key="1">
    <citation type="submission" date="2020-10" db="EMBL/GenBank/DDBJ databases">
        <title>Unveiling of a novel bifunctional photoreceptor, Dualchrome1, isolated from a cosmopolitan green alga.</title>
        <authorList>
            <person name="Suzuki S."/>
            <person name="Kawachi M."/>
        </authorList>
    </citation>
    <scope>NUCLEOTIDE SEQUENCE</scope>
    <source>
        <strain evidence="2">NIES 2893</strain>
    </source>
</reference>
<name>A0A830HWZ1_9CHLO</name>
<keyword evidence="1" id="KW-0732">Signal</keyword>
<evidence type="ECO:0000256" key="1">
    <source>
        <dbReference type="SAM" id="SignalP"/>
    </source>
</evidence>
<dbReference type="SUPFAM" id="SSF53474">
    <property type="entry name" value="alpha/beta-Hydrolases"/>
    <property type="match status" value="1"/>
</dbReference>
<dbReference type="AlphaFoldDB" id="A0A830HWZ1"/>
<dbReference type="InterPro" id="IPR029058">
    <property type="entry name" value="AB_hydrolase_fold"/>
</dbReference>
<feature type="chain" id="PRO_5032573431" description="Chlorophyllase" evidence="1">
    <location>
        <begin position="22"/>
        <end position="515"/>
    </location>
</feature>
<evidence type="ECO:0008006" key="4">
    <source>
        <dbReference type="Google" id="ProtNLM"/>
    </source>
</evidence>
<dbReference type="Gene3D" id="3.40.50.1820">
    <property type="entry name" value="alpha/beta hydrolase"/>
    <property type="match status" value="1"/>
</dbReference>
<gene>
    <name evidence="2" type="ORF">PPROV_000990500</name>
</gene>
<evidence type="ECO:0000313" key="3">
    <source>
        <dbReference type="Proteomes" id="UP000660262"/>
    </source>
</evidence>
<dbReference type="EMBL" id="BNJQ01000033">
    <property type="protein sequence ID" value="GHP11175.1"/>
    <property type="molecule type" value="Genomic_DNA"/>
</dbReference>
<proteinExistence type="predicted"/>
<dbReference type="Proteomes" id="UP000660262">
    <property type="component" value="Unassembled WGS sequence"/>
</dbReference>
<comment type="caution">
    <text evidence="2">The sequence shown here is derived from an EMBL/GenBank/DDBJ whole genome shotgun (WGS) entry which is preliminary data.</text>
</comment>
<accession>A0A830HWZ1</accession>
<sequence length="515" mass="54809">MGMVVMMMMLVMMMMMTCLLAAASASNAEEYIEHPLRVSATQIRMTQTMQTTQTRNGAISVETPLHIDIVAPADVTRPPVAVFAGGSARTASTSTLAYKELIAYVARRGIAVLSPHVERTELAKDAAVAAANWATENAAFDTQSRVGIFAHDDAAAEAFAAIAEQPQLFRAAALLAPRADALPGPGSVEQRHAALRDRSTVPLSVVMGELDERAVDDAEIFVTSGRSFPRVHAVVRDGDGCFTNTECRTLQFAREHVAKWLLQESSWRDDLVDAQTNNGDLVTLGIWTDDDGKPAIVEECATEWSTWSACRTGNLQTIGAVIEASGRVGEPCVSAEGERGARVENGCAAGVEPQTMTDEINPGGYAGLAQLRGFDCYGAEGMQRRYRSLAACGGPLLQEEGRPCCVDTAEASASADNWATQDAATWDAIADTRWVKVVERDAWLAVDGLSNSTRIRASSLAAATPGIGGAPVLRLIANTATGGGLRRATINAQYLAQRAARYATNALFKKGDGVE</sequence>
<keyword evidence="3" id="KW-1185">Reference proteome</keyword>
<protein>
    <recommendedName>
        <fullName evidence="4">Chlorophyllase</fullName>
    </recommendedName>
</protein>
<evidence type="ECO:0000313" key="2">
    <source>
        <dbReference type="EMBL" id="GHP11175.1"/>
    </source>
</evidence>